<keyword evidence="2" id="KW-1185">Reference proteome</keyword>
<evidence type="ECO:0000313" key="2">
    <source>
        <dbReference type="Proteomes" id="UP000235145"/>
    </source>
</evidence>
<evidence type="ECO:0000313" key="1">
    <source>
        <dbReference type="EMBL" id="KAJ0194628.1"/>
    </source>
</evidence>
<name>A0A9R1UXI5_LACSA</name>
<sequence length="139" mass="16274">MEKYVKSVQRLVEPLREFTIKHIPRGENRRTDSLSKPTSTCFDHLSKKILVEVLKERSIDERRVHILALAMHTWMTLIIEYLQHSILPDDHEEARKVRIKAPSYAILDGVLYWKGFMSSWLKCVEETKGKEAVRETTPA</sequence>
<comment type="caution">
    <text evidence="1">The sequence shown here is derived from an EMBL/GenBank/DDBJ whole genome shotgun (WGS) entry which is preliminary data.</text>
</comment>
<proteinExistence type="predicted"/>
<dbReference type="AlphaFoldDB" id="A0A9R1UXI5"/>
<accession>A0A9R1UXI5</accession>
<organism evidence="1 2">
    <name type="scientific">Lactuca sativa</name>
    <name type="common">Garden lettuce</name>
    <dbReference type="NCBI Taxonomy" id="4236"/>
    <lineage>
        <taxon>Eukaryota</taxon>
        <taxon>Viridiplantae</taxon>
        <taxon>Streptophyta</taxon>
        <taxon>Embryophyta</taxon>
        <taxon>Tracheophyta</taxon>
        <taxon>Spermatophyta</taxon>
        <taxon>Magnoliopsida</taxon>
        <taxon>eudicotyledons</taxon>
        <taxon>Gunneridae</taxon>
        <taxon>Pentapetalae</taxon>
        <taxon>asterids</taxon>
        <taxon>campanulids</taxon>
        <taxon>Asterales</taxon>
        <taxon>Asteraceae</taxon>
        <taxon>Cichorioideae</taxon>
        <taxon>Cichorieae</taxon>
        <taxon>Lactucinae</taxon>
        <taxon>Lactuca</taxon>
    </lineage>
</organism>
<dbReference type="PANTHER" id="PTHR48475:SF2">
    <property type="entry name" value="RIBONUCLEASE H"/>
    <property type="match status" value="1"/>
</dbReference>
<dbReference type="PANTHER" id="PTHR48475">
    <property type="entry name" value="RIBONUCLEASE H"/>
    <property type="match status" value="1"/>
</dbReference>
<evidence type="ECO:0008006" key="3">
    <source>
        <dbReference type="Google" id="ProtNLM"/>
    </source>
</evidence>
<protein>
    <recommendedName>
        <fullName evidence="3">RNase H type-1 domain-containing protein</fullName>
    </recommendedName>
</protein>
<reference evidence="1 2" key="1">
    <citation type="journal article" date="2017" name="Nat. Commun.">
        <title>Genome assembly with in vitro proximity ligation data and whole-genome triplication in lettuce.</title>
        <authorList>
            <person name="Reyes-Chin-Wo S."/>
            <person name="Wang Z."/>
            <person name="Yang X."/>
            <person name="Kozik A."/>
            <person name="Arikit S."/>
            <person name="Song C."/>
            <person name="Xia L."/>
            <person name="Froenicke L."/>
            <person name="Lavelle D.O."/>
            <person name="Truco M.J."/>
            <person name="Xia R."/>
            <person name="Zhu S."/>
            <person name="Xu C."/>
            <person name="Xu H."/>
            <person name="Xu X."/>
            <person name="Cox K."/>
            <person name="Korf I."/>
            <person name="Meyers B.C."/>
            <person name="Michelmore R.W."/>
        </authorList>
    </citation>
    <scope>NUCLEOTIDE SEQUENCE [LARGE SCALE GENOMIC DNA]</scope>
    <source>
        <strain evidence="2">cv. Salinas</strain>
        <tissue evidence="1">Seedlings</tissue>
    </source>
</reference>
<dbReference type="Proteomes" id="UP000235145">
    <property type="component" value="Unassembled WGS sequence"/>
</dbReference>
<dbReference type="EMBL" id="NBSK02000007">
    <property type="protein sequence ID" value="KAJ0194628.1"/>
    <property type="molecule type" value="Genomic_DNA"/>
</dbReference>
<gene>
    <name evidence="1" type="ORF">LSAT_V11C700343630</name>
</gene>